<proteinExistence type="predicted"/>
<name>A0A1W6ZK49_9HYPH</name>
<evidence type="ECO:0000313" key="1">
    <source>
        <dbReference type="EMBL" id="ARP97756.1"/>
    </source>
</evidence>
<accession>A0A1W6ZK49</accession>
<gene>
    <name evidence="1" type="ORF">CAK95_00680</name>
</gene>
<keyword evidence="2" id="KW-1185">Reference proteome</keyword>
<dbReference type="AlphaFoldDB" id="A0A1W6ZK49"/>
<dbReference type="EMBL" id="CP021112">
    <property type="protein sequence ID" value="ARP97756.1"/>
    <property type="molecule type" value="Genomic_DNA"/>
</dbReference>
<dbReference type="KEGG" id="psin:CAK95_00680"/>
<protein>
    <submittedName>
        <fullName evidence="1">Uncharacterized protein</fullName>
    </submittedName>
</protein>
<evidence type="ECO:0000313" key="2">
    <source>
        <dbReference type="Proteomes" id="UP000194137"/>
    </source>
</evidence>
<dbReference type="Proteomes" id="UP000194137">
    <property type="component" value="Chromosome"/>
</dbReference>
<reference evidence="1 2" key="1">
    <citation type="submission" date="2017-05" db="EMBL/GenBank/DDBJ databases">
        <title>Full genome sequence of Pseudorhodoplanes sinuspersici.</title>
        <authorList>
            <person name="Dastgheib S.M.M."/>
            <person name="Shavandi M."/>
            <person name="Tirandaz H."/>
        </authorList>
    </citation>
    <scope>NUCLEOTIDE SEQUENCE [LARGE SCALE GENOMIC DNA]</scope>
    <source>
        <strain evidence="1 2">RIPI110</strain>
    </source>
</reference>
<dbReference type="STRING" id="1235591.CAK95_00680"/>
<sequence length="77" mass="8146">MSIVKTALVAASLVFAITAANAQGREDLNSGFHGNTTFTTNTTASQNARGAFAQAGTVYRLSRMNPLNDMFHGLAVR</sequence>
<dbReference type="RefSeq" id="WP_086086076.1">
    <property type="nucleotide sequence ID" value="NZ_CP021112.1"/>
</dbReference>
<organism evidence="1 2">
    <name type="scientific">Pseudorhodoplanes sinuspersici</name>
    <dbReference type="NCBI Taxonomy" id="1235591"/>
    <lineage>
        <taxon>Bacteria</taxon>
        <taxon>Pseudomonadati</taxon>
        <taxon>Pseudomonadota</taxon>
        <taxon>Alphaproteobacteria</taxon>
        <taxon>Hyphomicrobiales</taxon>
        <taxon>Pseudorhodoplanes</taxon>
    </lineage>
</organism>